<evidence type="ECO:0000313" key="5">
    <source>
        <dbReference type="EMBL" id="SDB18595.1"/>
    </source>
</evidence>
<feature type="domain" description="HTH lacI-type" evidence="4">
    <location>
        <begin position="1"/>
        <end position="57"/>
    </location>
</feature>
<dbReference type="RefSeq" id="WP_090173639.1">
    <property type="nucleotide sequence ID" value="NZ_FMXR01000009.1"/>
</dbReference>
<organism evidence="5 6">
    <name type="scientific">Eubacterium oxidoreducens</name>
    <dbReference type="NCBI Taxonomy" id="1732"/>
    <lineage>
        <taxon>Bacteria</taxon>
        <taxon>Bacillati</taxon>
        <taxon>Bacillota</taxon>
        <taxon>Clostridia</taxon>
        <taxon>Eubacteriales</taxon>
        <taxon>Eubacteriaceae</taxon>
        <taxon>Eubacterium</taxon>
    </lineage>
</organism>
<dbReference type="Gene3D" id="1.10.260.40">
    <property type="entry name" value="lambda repressor-like DNA-binding domains"/>
    <property type="match status" value="1"/>
</dbReference>
<evidence type="ECO:0000259" key="4">
    <source>
        <dbReference type="PROSITE" id="PS50932"/>
    </source>
</evidence>
<dbReference type="GO" id="GO:0003700">
    <property type="term" value="F:DNA-binding transcription factor activity"/>
    <property type="evidence" value="ECO:0007669"/>
    <property type="project" value="TreeGrafter"/>
</dbReference>
<dbReference type="InterPro" id="IPR046335">
    <property type="entry name" value="LacI/GalR-like_sensor"/>
</dbReference>
<sequence length="357" mass="40318">MSIKKIAKLTGVSTATVSRILNNPEYKCQSPETRERVWQTAIDLNYTPNRAARNLKLGITFPKQKSFFLNVLMTRTDSVQTDPFFNELLRVIESEIHKVGSVLSSIWYMPVFSDDEACERNDLQVLIDNVYNDVSEHSDGLIIIGKCNHKALQLWKKKYKAIVSINRNSTNHEVDEVICDGSKIAHLATNHLIELGHTQIAYAGSCHNEARYRGFTDALTQAQIALREEYVINTPARQTDGFDAMKKIASLTNRPTGIYCANDVIALGMLDFLNQYKNLNYTPSIIASDDIEEAQYTKPMLSTVRLPKNEMGKFAIQLLTDRLSGGHSSVTKIELEGTLVKRNSTYVATENQWQSYK</sequence>
<dbReference type="PANTHER" id="PTHR30146">
    <property type="entry name" value="LACI-RELATED TRANSCRIPTIONAL REPRESSOR"/>
    <property type="match status" value="1"/>
</dbReference>
<dbReference type="Proteomes" id="UP000199228">
    <property type="component" value="Unassembled WGS sequence"/>
</dbReference>
<dbReference type="Pfam" id="PF00356">
    <property type="entry name" value="LacI"/>
    <property type="match status" value="1"/>
</dbReference>
<protein>
    <submittedName>
        <fullName evidence="5">LacI family transcriptional regulator, repressor for deo operon, udp, cdd, tsx, nupC, and nupG</fullName>
    </submittedName>
</protein>
<dbReference type="SUPFAM" id="SSF47413">
    <property type="entry name" value="lambda repressor-like DNA-binding domains"/>
    <property type="match status" value="1"/>
</dbReference>
<dbReference type="OrthoDB" id="43195at2"/>
<keyword evidence="3" id="KW-0804">Transcription</keyword>
<keyword evidence="2" id="KW-0238">DNA-binding</keyword>
<gene>
    <name evidence="5" type="ORF">SAMN02910417_01404</name>
</gene>
<dbReference type="GO" id="GO:0000976">
    <property type="term" value="F:transcription cis-regulatory region binding"/>
    <property type="evidence" value="ECO:0007669"/>
    <property type="project" value="TreeGrafter"/>
</dbReference>
<dbReference type="CDD" id="cd01392">
    <property type="entry name" value="HTH_LacI"/>
    <property type="match status" value="1"/>
</dbReference>
<evidence type="ECO:0000256" key="3">
    <source>
        <dbReference type="ARBA" id="ARBA00023163"/>
    </source>
</evidence>
<evidence type="ECO:0000256" key="2">
    <source>
        <dbReference type="ARBA" id="ARBA00023125"/>
    </source>
</evidence>
<dbReference type="PROSITE" id="PS50932">
    <property type="entry name" value="HTH_LACI_2"/>
    <property type="match status" value="1"/>
</dbReference>
<dbReference type="STRING" id="1732.SAMN02910417_01404"/>
<accession>A0A1G6BDB7</accession>
<dbReference type="InterPro" id="IPR010982">
    <property type="entry name" value="Lambda_DNA-bd_dom_sf"/>
</dbReference>
<dbReference type="SMART" id="SM00354">
    <property type="entry name" value="HTH_LACI"/>
    <property type="match status" value="1"/>
</dbReference>
<dbReference type="InterPro" id="IPR000843">
    <property type="entry name" value="HTH_LacI"/>
</dbReference>
<dbReference type="Pfam" id="PF13377">
    <property type="entry name" value="Peripla_BP_3"/>
    <property type="match status" value="1"/>
</dbReference>
<dbReference type="InterPro" id="IPR028082">
    <property type="entry name" value="Peripla_BP_I"/>
</dbReference>
<dbReference type="AlphaFoldDB" id="A0A1G6BDB7"/>
<proteinExistence type="predicted"/>
<name>A0A1G6BDB7_EUBOX</name>
<dbReference type="Gene3D" id="3.40.50.2300">
    <property type="match status" value="2"/>
</dbReference>
<evidence type="ECO:0000313" key="6">
    <source>
        <dbReference type="Proteomes" id="UP000199228"/>
    </source>
</evidence>
<dbReference type="EMBL" id="FMXR01000009">
    <property type="protein sequence ID" value="SDB18595.1"/>
    <property type="molecule type" value="Genomic_DNA"/>
</dbReference>
<keyword evidence="6" id="KW-1185">Reference proteome</keyword>
<dbReference type="SUPFAM" id="SSF53822">
    <property type="entry name" value="Periplasmic binding protein-like I"/>
    <property type="match status" value="1"/>
</dbReference>
<evidence type="ECO:0000256" key="1">
    <source>
        <dbReference type="ARBA" id="ARBA00023015"/>
    </source>
</evidence>
<reference evidence="5 6" key="1">
    <citation type="submission" date="2016-10" db="EMBL/GenBank/DDBJ databases">
        <authorList>
            <person name="de Groot N.N."/>
        </authorList>
    </citation>
    <scope>NUCLEOTIDE SEQUENCE [LARGE SCALE GENOMIC DNA]</scope>
    <source>
        <strain evidence="5 6">DSM 3217</strain>
    </source>
</reference>
<keyword evidence="1" id="KW-0805">Transcription regulation</keyword>
<dbReference type="PANTHER" id="PTHR30146:SF109">
    <property type="entry name" value="HTH-TYPE TRANSCRIPTIONAL REGULATOR GALS"/>
    <property type="match status" value="1"/>
</dbReference>